<dbReference type="STRING" id="63057.A0A2P5FXY9"/>
<dbReference type="GO" id="GO:0045053">
    <property type="term" value="P:protein retention in Golgi apparatus"/>
    <property type="evidence" value="ECO:0007669"/>
    <property type="project" value="TreeGrafter"/>
</dbReference>
<gene>
    <name evidence="2" type="ORF">TorRG33x02_016360</name>
</gene>
<organism evidence="2 3">
    <name type="scientific">Trema orientale</name>
    <name type="common">Charcoal tree</name>
    <name type="synonym">Celtis orientalis</name>
    <dbReference type="NCBI Taxonomy" id="63057"/>
    <lineage>
        <taxon>Eukaryota</taxon>
        <taxon>Viridiplantae</taxon>
        <taxon>Streptophyta</taxon>
        <taxon>Embryophyta</taxon>
        <taxon>Tracheophyta</taxon>
        <taxon>Spermatophyta</taxon>
        <taxon>Magnoliopsida</taxon>
        <taxon>eudicotyledons</taxon>
        <taxon>Gunneridae</taxon>
        <taxon>Pentapetalae</taxon>
        <taxon>rosids</taxon>
        <taxon>fabids</taxon>
        <taxon>Rosales</taxon>
        <taxon>Cannabaceae</taxon>
        <taxon>Trema</taxon>
    </lineage>
</organism>
<comment type="caution">
    <text evidence="2">The sequence shown here is derived from an EMBL/GenBank/DDBJ whole genome shotgun (WGS) entry which is preliminary data.</text>
</comment>
<dbReference type="OrthoDB" id="428159at2759"/>
<dbReference type="InterPro" id="IPR009543">
    <property type="entry name" value="VPS13_VAB"/>
</dbReference>
<accession>A0A2P5FXY9</accession>
<dbReference type="PANTHER" id="PTHR16166:SF130">
    <property type="entry name" value="PROTEIN SORTING-ASSOCIATED PROTEIN, PUTATIVE (DUF1162)-RELATED"/>
    <property type="match status" value="1"/>
</dbReference>
<reference evidence="3" key="1">
    <citation type="submission" date="2016-06" db="EMBL/GenBank/DDBJ databases">
        <title>Parallel loss of symbiosis genes in relatives of nitrogen-fixing non-legume Parasponia.</title>
        <authorList>
            <person name="Van Velzen R."/>
            <person name="Holmer R."/>
            <person name="Bu F."/>
            <person name="Rutten L."/>
            <person name="Van Zeijl A."/>
            <person name="Liu W."/>
            <person name="Santuari L."/>
            <person name="Cao Q."/>
            <person name="Sharma T."/>
            <person name="Shen D."/>
            <person name="Roswanjaya Y."/>
            <person name="Wardhani T."/>
            <person name="Kalhor M.S."/>
            <person name="Jansen J."/>
            <person name="Van den Hoogen J."/>
            <person name="Gungor B."/>
            <person name="Hartog M."/>
            <person name="Hontelez J."/>
            <person name="Verver J."/>
            <person name="Yang W.-C."/>
            <person name="Schijlen E."/>
            <person name="Repin R."/>
            <person name="Schilthuizen M."/>
            <person name="Schranz E."/>
            <person name="Heidstra R."/>
            <person name="Miyata K."/>
            <person name="Fedorova E."/>
            <person name="Kohlen W."/>
            <person name="Bisseling T."/>
            <person name="Smit S."/>
            <person name="Geurts R."/>
        </authorList>
    </citation>
    <scope>NUCLEOTIDE SEQUENCE [LARGE SCALE GENOMIC DNA]</scope>
    <source>
        <strain evidence="3">cv. RG33-2</strain>
    </source>
</reference>
<dbReference type="InterPro" id="IPR026847">
    <property type="entry name" value="VPS13"/>
</dbReference>
<protein>
    <submittedName>
        <fullName evidence="2">Vacuolar protein sorting-associated protein</fullName>
    </submittedName>
</protein>
<evidence type="ECO:0000313" key="2">
    <source>
        <dbReference type="EMBL" id="POO02650.1"/>
    </source>
</evidence>
<dbReference type="InParanoid" id="A0A2P5FXY9"/>
<evidence type="ECO:0000313" key="3">
    <source>
        <dbReference type="Proteomes" id="UP000237000"/>
    </source>
</evidence>
<evidence type="ECO:0000259" key="1">
    <source>
        <dbReference type="Pfam" id="PF25036"/>
    </source>
</evidence>
<sequence length="3205" mass="361866">MFFFNNTTRRRLASLLQPWLLEDPDLDLKLGLINSLATAKNLRFDTSVLNDLIDEDSTGFCFEDVTIEHLSLRFSNWSVPAFSFEVRGFHVTLSVGELKEGRSSGRVRRRRDTFAEELKKKLSQIDPGGSYLHSILERISATTPSRSNFKTAFLNLILEHCQLRMHDINVQVQFPMLSDSYTCRLHLKELNAESQYLNFRCLFRGLVGALYRPVKESSYIISASGFEIVFKMVDQLNRVLSVTDIFTSIKLNDFQLIDFNVQVPELLFSFSPVDLSMCLAFGQKSSKESQSVRNGRQLWKLAASRVGHVTSTPRLTFHNLVVIVGLWLRYVSAYEYLLQLIGYSTDHLLKKSTTKMYQNKEFLSSVKQHWKVITDIERELPVESIAQARKIARYRAAVSVQSVNFKEPYVDAHVRLFWKIFALLRLIWKFIFKLLHFIVCLFFCRRKLAKELTNEYLEIVSDSPSPRFCFILNLGRILVNISQLSATEKLESHTGILSSDFVALSLSIDAMLLKYVEVICEESLTVSCGQLMVKSTSLMKTPLRQGSSKNFPTAKGHWKENNTDTKSILWCEPAQTFPFSESSNTTAADNAEGACDPFLEKFLGEMWLNWEKTCMKFDENEIEYSENPCLLCEAKSFLIYPGLQNSDSGFSKCFFTLGKLHLDLGCSSILSILVLLRQIQHVLCRTEDIGRSMIHLHSPRTSENPPEISCDSGYKCYSNSLCVKLLKMLPEKHIQLGIFIAGPCIKLFLEKEFSSGNKDTSHVANHDDLHLSFDVNNIEVAIWPTSTPNSSSNVRHEDCGNAESECTRLKWHQIIDIPKSDNEKFITDRWILLDSYLKINGLNAYLGDSAEKQKSQIFILQPTTVQFSSSREYFHSFSTNIIAFSATLCVTATGLTVLSYMDELFVLSQVVMNLYSAVLYVFSSFDFVDSLPSEIIKENFLVTKYVNEEAAGEEKPSICSSNLFLVEGILKIKCVDVILQKTRINDDMESSIKSFDALSSKIFTELNLPDPDCGILISIQQISVDLSCEKERLEILTDFSEVQSVIFGYQNQKGKNTDQFVFRDRLLQYRDCLYEISVSNCKFSLSMFISQSASSSRTMHNKLPGSTSGSNRVHMDNFSFSIDSERSSSQSPNYVQKLGFASNIPASDPSHWFFVDVVLGIVYVGSCSLKNALFGAHDLNKLISSLSVGGEFQTISWGIQGGSLFLETTAMEAFISCFSAYICSVTNIISGGHSVCKGIEKARRNVDMTILNDDCVNEYVQGTFHTPLQGKWKDIQGLTVNVSQLSAVIVVEDEKGGVQELVLEFDVHLNFESTNMERKLLFDLKRLSILSQVVRQSSGEEFQIPHFYSDNSNSLSTRFESVDFSSELQHRDVVHPLNDPSCSRDSDSPEELSAKNCVPVVSNLSSQKYILKRLGAFFSVQKPVNGPLCLHQSWVGGGSISGFDIILSLSEIKMILVIVSSVSGVFSKTTTSDLNKKQRSSNQEESNSNVEAMVPDGSIVAIQDVHQHMYFAVDGEENKYSLVGSTHYSLVGERALFWVKYHYQKGWRSSILWFSLLSLHAKNDSGEPFRLNYRPGSGFVDISSTDDGGCTLWRILSREPENYESDIDWEPYNQLVKRTFYLVNKKNDCAVAFVDGVPEFVRKPGNPFKFKIFRDLSVAYDVGKIDSRSLEDSRTSLQDQASMLNERTSGHNKKLPCIDIMFDKISLTIVHELSETSDVFPLLRASIDNTQLIVQVTSTKTRVISTLRAAIYHFDSQRNSWRELLHPVEIFLFYRSSFHIQGSEVNLHGVPVHIHCRTKELNISLSELSLDVLLFVVGKLNLAGPYLLKSSRILVNCCKVENQAGITLLCHFFNEQSLKVARNHSTSIFLRYSDLVNQSKEVASVSFQLAALGSFTTSSIQLSLLQTQKLAWRTRIISSRDSRTYPGPFIVVDVSRESEDGLSIIISPLIRIHNETRFSMELRFRRPQQKEDEFASVVLKPGDTIDDSMAVFDSLHLSGGLKKALTSLSLGNFLFSFRPNITEEFMNSKSSLSVEWSHDLTGGKAVRLSGIFDKLSYKVRKAFFTESEKCCFSSAHCRLKSEDSHIADMHFLIQSIGRNVPVVQPNNSKEGNRNSTSPMALQEQKEIFLLPTVNVSNLLQSEIHVVLSEMDPCSSLDCDNTENQAKLPSGSSVDFYVNPSVIYFTVTLTTFNSSCKPVNSSDWVKKLRKQKSEVHYLDIDLDFACGNYFASLRLSRGYKGILEATVFTSYALKNDTDLSLYIFSPNRKPLARHEMEFGSDILPEFGLLLPPKSTRSWFLKPNKVCLKLLEDNASEALLDLDALSGLTEISLETAESIGVKSVTKLGVSMGPLRSKVNVPSQLITMVPRYIIVNESEESISVRQCYLQDDTAGIILINSKQRTTVQLWNVMSNKREFSLIEKFIRKHRKDNDDALIYIQFQANQPDSGWSGPVCIASLGRFFLKFREQRSGQGTSLGKSKTTFAAVHVVEEGSTIVLHYHRPPNISLPYRIENCLPDVSITYYQKDSSEAEVLGSESTVDYVWDDLTLPRKLVIKINDSPVLREINLDKVRGWKPFYKLGLHRGLAYHFLLDKKSENNMPNFGELNSMEMVKVGYEVYTDGPTRILRFCEISRSHKGETVFQACEKIQLRVPQFTIHLLEQGQQDGKEEESSVYTPIIAARFGNFSMDSLFTDQRKYNQTNLQSLILEQKWVGAPFAAMLRRHQVDNTEANDCILRIVFVLLSTSSDVIQVEYSSIALQPVDLNLDEETLMKIVPFWRTSLSDSSTKSRQYYFDHFEIQPIKIIANFLPGESYSSYSSAQETLRSLLHSVIKVPPIKNMVVELNGVLVTHALITMRELFIRCAQHYSWYSMRAIYIAKGSPLLPPDFVSIFDDLASSSLDVFFDPSRGLMNLPGFTLGTFKFISKCVGGKGFSGTKRYFGDLGKSLRTAGSNVLFAAVTEISDSVLKGAEASGFNGMVTGFHQGILKLAMEPSLLGSALMEGGPDRKIKLDRSPGVDELYIEGYLQAMLDTLYRQEYLRVRVIDDQVYLKNLPPNNTLIEEIMDHVKGFLVSKALLKGDPSRTSHPLRHLRGESEWRLGPTLLTLCEHLFVSFAIRTLRKQANKFIAGIKWKKDFDGENQKAVTLANNPEEEQKVQFIWRWGVGRFVLSGIVAYVDGRLCRCIPNPVARRIVSGFLLTFLDKSGDE</sequence>
<dbReference type="Proteomes" id="UP000237000">
    <property type="component" value="Unassembled WGS sequence"/>
</dbReference>
<dbReference type="GO" id="GO:0006623">
    <property type="term" value="P:protein targeting to vacuole"/>
    <property type="evidence" value="ECO:0007669"/>
    <property type="project" value="TreeGrafter"/>
</dbReference>
<name>A0A2P5FXY9_TREOI</name>
<dbReference type="PANTHER" id="PTHR16166">
    <property type="entry name" value="VACUOLAR PROTEIN SORTING-ASSOCIATED PROTEIN VPS13"/>
    <property type="match status" value="1"/>
</dbReference>
<dbReference type="Pfam" id="PF25036">
    <property type="entry name" value="VPS13_VAB"/>
    <property type="match status" value="1"/>
</dbReference>
<proteinExistence type="predicted"/>
<feature type="domain" description="Vacuolar protein sorting-associated protein 13 VPS13 adaptor binding" evidence="1">
    <location>
        <begin position="2124"/>
        <end position="2544"/>
    </location>
</feature>
<dbReference type="FunCoup" id="A0A2P5FXY9">
    <property type="interactions" value="850"/>
</dbReference>
<keyword evidence="3" id="KW-1185">Reference proteome</keyword>
<dbReference type="EMBL" id="JXTC01000004">
    <property type="protein sequence ID" value="POO02650.1"/>
    <property type="molecule type" value="Genomic_DNA"/>
</dbReference>